<dbReference type="RefSeq" id="WP_192280926.1">
    <property type="nucleotide sequence ID" value="NZ_JACZDF010000006.1"/>
</dbReference>
<name>A0ABR9DSG8_9MICO</name>
<gene>
    <name evidence="2" type="ORF">IGS67_11080</name>
</gene>
<proteinExistence type="predicted"/>
<feature type="transmembrane region" description="Helical" evidence="1">
    <location>
        <begin position="131"/>
        <end position="156"/>
    </location>
</feature>
<keyword evidence="1" id="KW-0812">Transmembrane</keyword>
<protein>
    <submittedName>
        <fullName evidence="2">DUF1345 domain-containing protein</fullName>
    </submittedName>
</protein>
<organism evidence="2 3">
    <name type="scientific">Flavimobilis rhizosphaerae</name>
    <dbReference type="NCBI Taxonomy" id="2775421"/>
    <lineage>
        <taxon>Bacteria</taxon>
        <taxon>Bacillati</taxon>
        <taxon>Actinomycetota</taxon>
        <taxon>Actinomycetes</taxon>
        <taxon>Micrococcales</taxon>
        <taxon>Jonesiaceae</taxon>
        <taxon>Flavimobilis</taxon>
    </lineage>
</organism>
<feature type="transmembrane region" description="Helical" evidence="1">
    <location>
        <begin position="45"/>
        <end position="66"/>
    </location>
</feature>
<evidence type="ECO:0000313" key="3">
    <source>
        <dbReference type="Proteomes" id="UP000642107"/>
    </source>
</evidence>
<dbReference type="InterPro" id="IPR009781">
    <property type="entry name" value="DUF1345"/>
</dbReference>
<dbReference type="EMBL" id="JACZDF010000006">
    <property type="protein sequence ID" value="MBD9700028.1"/>
    <property type="molecule type" value="Genomic_DNA"/>
</dbReference>
<feature type="transmembrane region" description="Helical" evidence="1">
    <location>
        <begin position="20"/>
        <end position="38"/>
    </location>
</feature>
<dbReference type="Proteomes" id="UP000642107">
    <property type="component" value="Unassembled WGS sequence"/>
</dbReference>
<accession>A0ABR9DSG8</accession>
<evidence type="ECO:0000313" key="2">
    <source>
        <dbReference type="EMBL" id="MBD9700028.1"/>
    </source>
</evidence>
<comment type="caution">
    <text evidence="2">The sequence shown here is derived from an EMBL/GenBank/DDBJ whole genome shotgun (WGS) entry which is preliminary data.</text>
</comment>
<feature type="transmembrane region" description="Helical" evidence="1">
    <location>
        <begin position="208"/>
        <end position="232"/>
    </location>
</feature>
<keyword evidence="1" id="KW-1133">Transmembrane helix</keyword>
<keyword evidence="1" id="KW-0472">Membrane</keyword>
<keyword evidence="3" id="KW-1185">Reference proteome</keyword>
<evidence type="ECO:0000256" key="1">
    <source>
        <dbReference type="SAM" id="Phobius"/>
    </source>
</evidence>
<reference evidence="2 3" key="1">
    <citation type="submission" date="2020-09" db="EMBL/GenBank/DDBJ databases">
        <title>Flavimobilis rhizosphaerae sp. nov., isolated from rhizosphere soil of Spartina alterniflora.</title>
        <authorList>
            <person name="Hanqin C."/>
        </authorList>
    </citation>
    <scope>NUCLEOTIDE SEQUENCE [LARGE SCALE GENOMIC DNA]</scope>
    <source>
        <strain evidence="2 3">GY 10621</strain>
    </source>
</reference>
<feature type="transmembrane region" description="Helical" evidence="1">
    <location>
        <begin position="106"/>
        <end position="124"/>
    </location>
</feature>
<dbReference type="Pfam" id="PF07077">
    <property type="entry name" value="DUF1345"/>
    <property type="match status" value="1"/>
</dbReference>
<sequence>MPRPRRARDIPLRFDDGFRGAIAMLVSVPFVVVAVLMLRGPKDDLGTALAWLCVSFTVFFVVYNAWTHLLLSREDARTVTRLVALQHRRGASTLSKALGLRSAEEWGVTAAATALVISIAAAVVGARDGGLLLPVLVLVTVASTWVSVVYAFALRYLRLHAAGERIDFGLDEEPEFGEFLSMAVMVSAVGALSGGTPRTRAGLTAVRVQTVVAFAFNTIVVAMAVSLITGLVTSS</sequence>